<evidence type="ECO:0000313" key="1">
    <source>
        <dbReference type="EMBL" id="MBB3903254.1"/>
    </source>
</evidence>
<evidence type="ECO:0000313" key="2">
    <source>
        <dbReference type="Proteomes" id="UP000517759"/>
    </source>
</evidence>
<accession>A0A7W6AL88</accession>
<protein>
    <submittedName>
        <fullName evidence="1">Uncharacterized protein</fullName>
    </submittedName>
</protein>
<comment type="caution">
    <text evidence="1">The sequence shown here is derived from an EMBL/GenBank/DDBJ whole genome shotgun (WGS) entry which is preliminary data.</text>
</comment>
<dbReference type="AlphaFoldDB" id="A0A7W6AL88"/>
<dbReference type="EMBL" id="JACIDN010000004">
    <property type="protein sequence ID" value="MBB3903254.1"/>
    <property type="molecule type" value="Genomic_DNA"/>
</dbReference>
<organism evidence="1 2">
    <name type="scientific">Methylobacterium brachythecii</name>
    <dbReference type="NCBI Taxonomy" id="1176177"/>
    <lineage>
        <taxon>Bacteria</taxon>
        <taxon>Pseudomonadati</taxon>
        <taxon>Pseudomonadota</taxon>
        <taxon>Alphaproteobacteria</taxon>
        <taxon>Hyphomicrobiales</taxon>
        <taxon>Methylobacteriaceae</taxon>
        <taxon>Methylobacterium</taxon>
    </lineage>
</organism>
<proteinExistence type="predicted"/>
<name>A0A7W6AL88_9HYPH</name>
<gene>
    <name evidence="1" type="ORF">GGR33_002756</name>
</gene>
<sequence length="29" mass="3337">MGSWTFDLLKDMGKAYLKHVAKERLGLDL</sequence>
<reference evidence="1 2" key="1">
    <citation type="submission" date="2020-08" db="EMBL/GenBank/DDBJ databases">
        <title>Genomic Encyclopedia of Type Strains, Phase IV (KMG-IV): sequencing the most valuable type-strain genomes for metagenomic binning, comparative biology and taxonomic classification.</title>
        <authorList>
            <person name="Goeker M."/>
        </authorList>
    </citation>
    <scope>NUCLEOTIDE SEQUENCE [LARGE SCALE GENOMIC DNA]</scope>
    <source>
        <strain evidence="1 2">DSM 24105</strain>
    </source>
</reference>
<dbReference type="Proteomes" id="UP000517759">
    <property type="component" value="Unassembled WGS sequence"/>
</dbReference>